<dbReference type="Proteomes" id="UP000834458">
    <property type="component" value="Unassembled WGS sequence"/>
</dbReference>
<evidence type="ECO:0000313" key="2">
    <source>
        <dbReference type="EMBL" id="CAB5711012.1"/>
    </source>
</evidence>
<gene>
    <name evidence="2" type="ORF">GHA_03659</name>
</gene>
<feature type="chain" id="PRO_5041348108" evidence="1">
    <location>
        <begin position="23"/>
        <end position="79"/>
    </location>
</feature>
<reference evidence="2" key="1">
    <citation type="submission" date="2020-05" db="EMBL/GenBank/DDBJ databases">
        <authorList>
            <person name="Delgado-Blas J."/>
        </authorList>
    </citation>
    <scope>NUCLEOTIDE SEQUENCE</scope>
    <source>
        <strain evidence="2">BB1454</strain>
    </source>
</reference>
<dbReference type="RefSeq" id="WP_234688003.1">
    <property type="nucleotide sequence ID" value="NZ_LR813086.1"/>
</dbReference>
<dbReference type="AlphaFoldDB" id="A0AA35GKK8"/>
<name>A0AA35GKK8_9BURK</name>
<evidence type="ECO:0000313" key="3">
    <source>
        <dbReference type="Proteomes" id="UP000834458"/>
    </source>
</evidence>
<comment type="caution">
    <text evidence="2">The sequence shown here is derived from an EMBL/GenBank/DDBJ whole genome shotgun (WGS) entry which is preliminary data.</text>
</comment>
<proteinExistence type="predicted"/>
<accession>A0AA35GKK8</accession>
<feature type="signal peptide" evidence="1">
    <location>
        <begin position="1"/>
        <end position="22"/>
    </location>
</feature>
<dbReference type="EMBL" id="CAHPSC010000099">
    <property type="protein sequence ID" value="CAB5711012.1"/>
    <property type="molecule type" value="Genomic_DNA"/>
</dbReference>
<sequence length="79" mass="8571">MPTPKKSSGWKLAALLMLPALQACSTTCAPPPPSTPKLPVTPLPAEISQINTSDSQPLLYKARAWLESLATWSQREMPK</sequence>
<organism evidence="2 3">
    <name type="scientific">Comamonas aquatica</name>
    <dbReference type="NCBI Taxonomy" id="225991"/>
    <lineage>
        <taxon>Bacteria</taxon>
        <taxon>Pseudomonadati</taxon>
        <taxon>Pseudomonadota</taxon>
        <taxon>Betaproteobacteria</taxon>
        <taxon>Burkholderiales</taxon>
        <taxon>Comamonadaceae</taxon>
        <taxon>Comamonas</taxon>
    </lineage>
</organism>
<evidence type="ECO:0000256" key="1">
    <source>
        <dbReference type="SAM" id="SignalP"/>
    </source>
</evidence>
<keyword evidence="1" id="KW-0732">Signal</keyword>
<protein>
    <submittedName>
        <fullName evidence="2">Uncharacterized protein</fullName>
    </submittedName>
</protein>